<name>A0A6S7JUC3_PARCT</name>
<dbReference type="Proteomes" id="UP001152795">
    <property type="component" value="Unassembled WGS sequence"/>
</dbReference>
<protein>
    <recommendedName>
        <fullName evidence="1">Reverse transcriptase domain-containing protein</fullName>
    </recommendedName>
</protein>
<evidence type="ECO:0000313" key="3">
    <source>
        <dbReference type="Proteomes" id="UP001152795"/>
    </source>
</evidence>
<organism evidence="2 3">
    <name type="scientific">Paramuricea clavata</name>
    <name type="common">Red gorgonian</name>
    <name type="synonym">Violescent sea-whip</name>
    <dbReference type="NCBI Taxonomy" id="317549"/>
    <lineage>
        <taxon>Eukaryota</taxon>
        <taxon>Metazoa</taxon>
        <taxon>Cnidaria</taxon>
        <taxon>Anthozoa</taxon>
        <taxon>Octocorallia</taxon>
        <taxon>Malacalcyonacea</taxon>
        <taxon>Plexauridae</taxon>
        <taxon>Paramuricea</taxon>
    </lineage>
</organism>
<reference evidence="2" key="1">
    <citation type="submission" date="2020-04" db="EMBL/GenBank/DDBJ databases">
        <authorList>
            <person name="Alioto T."/>
            <person name="Alioto T."/>
            <person name="Gomez Garrido J."/>
        </authorList>
    </citation>
    <scope>NUCLEOTIDE SEQUENCE</scope>
    <source>
        <strain evidence="2">A484AB</strain>
    </source>
</reference>
<dbReference type="AlphaFoldDB" id="A0A6S7JUC3"/>
<dbReference type="InterPro" id="IPR000477">
    <property type="entry name" value="RT_dom"/>
</dbReference>
<evidence type="ECO:0000313" key="2">
    <source>
        <dbReference type="EMBL" id="CAB4036365.1"/>
    </source>
</evidence>
<dbReference type="EMBL" id="CACRXK020021953">
    <property type="protein sequence ID" value="CAB4036365.1"/>
    <property type="molecule type" value="Genomic_DNA"/>
</dbReference>
<dbReference type="Pfam" id="PF00078">
    <property type="entry name" value="RVT_1"/>
    <property type="match status" value="1"/>
</dbReference>
<evidence type="ECO:0000259" key="1">
    <source>
        <dbReference type="Pfam" id="PF00078"/>
    </source>
</evidence>
<proteinExistence type="predicted"/>
<gene>
    <name evidence="2" type="ORF">PACLA_8A055786</name>
</gene>
<sequence>MVLEVNGKIITDSQQMAGLWSNYFEQLATPSEDNENFDRIHRIEIENDIVEKSKNALGCIVTVPLTTQEISEVIRGLPKEKAPGYDGITYEHLKFGGEMIIHALLNLYTCIIDREEIPSSFELAVKIPISKGNKKTHMFDDHRGISLLPCVNKILERIVLSRLQKQQNCLHHSLQGGYKKQKDALTTCFAIEEVLNHCSEDNDKVYAAYMDISKAFDTMWINGMVYKLNYTEGVTGKLGGSYEIGT</sequence>
<dbReference type="OrthoDB" id="5987630at2759"/>
<comment type="caution">
    <text evidence="2">The sequence shown here is derived from an EMBL/GenBank/DDBJ whole genome shotgun (WGS) entry which is preliminary data.</text>
</comment>
<keyword evidence="3" id="KW-1185">Reference proteome</keyword>
<accession>A0A6S7JUC3</accession>
<feature type="domain" description="Reverse transcriptase" evidence="1">
    <location>
        <begin position="135"/>
        <end position="227"/>
    </location>
</feature>
<dbReference type="PANTHER" id="PTHR19446">
    <property type="entry name" value="REVERSE TRANSCRIPTASES"/>
    <property type="match status" value="1"/>
</dbReference>